<dbReference type="Gene3D" id="2.10.25.10">
    <property type="entry name" value="Laminin"/>
    <property type="match status" value="1"/>
</dbReference>
<name>A0A914B1J1_PATMI</name>
<dbReference type="PROSITE" id="PS00022">
    <property type="entry name" value="EGF_1"/>
    <property type="match status" value="1"/>
</dbReference>
<evidence type="ECO:0000256" key="1">
    <source>
        <dbReference type="ARBA" id="ARBA00023157"/>
    </source>
</evidence>
<dbReference type="Proteomes" id="UP000887568">
    <property type="component" value="Unplaced"/>
</dbReference>
<dbReference type="OrthoDB" id="10034530at2759"/>
<organism evidence="4 5">
    <name type="scientific">Patiria miniata</name>
    <name type="common">Bat star</name>
    <name type="synonym">Asterina miniata</name>
    <dbReference type="NCBI Taxonomy" id="46514"/>
    <lineage>
        <taxon>Eukaryota</taxon>
        <taxon>Metazoa</taxon>
        <taxon>Echinodermata</taxon>
        <taxon>Eleutherozoa</taxon>
        <taxon>Asterozoa</taxon>
        <taxon>Asteroidea</taxon>
        <taxon>Valvatacea</taxon>
        <taxon>Valvatida</taxon>
        <taxon>Asterinidae</taxon>
        <taxon>Patiria</taxon>
    </lineage>
</organism>
<keyword evidence="1 2" id="KW-1015">Disulfide bond</keyword>
<dbReference type="Gene3D" id="2.60.120.200">
    <property type="match status" value="3"/>
</dbReference>
<dbReference type="EnsemblMetazoa" id="XM_038213934.1">
    <property type="protein sequence ID" value="XP_038069862.1"/>
    <property type="gene ID" value="LOC119739102"/>
</dbReference>
<feature type="domain" description="EGF-like" evidence="3">
    <location>
        <begin position="71"/>
        <end position="108"/>
    </location>
</feature>
<evidence type="ECO:0000256" key="2">
    <source>
        <dbReference type="PROSITE-ProRule" id="PRU00076"/>
    </source>
</evidence>
<feature type="disulfide bond" evidence="2">
    <location>
        <begin position="98"/>
        <end position="107"/>
    </location>
</feature>
<evidence type="ECO:0000313" key="4">
    <source>
        <dbReference type="EnsemblMetazoa" id="XP_038069862.1"/>
    </source>
</evidence>
<evidence type="ECO:0000259" key="3">
    <source>
        <dbReference type="PROSITE" id="PS50026"/>
    </source>
</evidence>
<dbReference type="Pfam" id="PF13385">
    <property type="entry name" value="Laminin_G_3"/>
    <property type="match status" value="3"/>
</dbReference>
<dbReference type="InterPro" id="IPR000742">
    <property type="entry name" value="EGF"/>
</dbReference>
<evidence type="ECO:0000313" key="5">
    <source>
        <dbReference type="Proteomes" id="UP000887568"/>
    </source>
</evidence>
<accession>A0A914B1J1</accession>
<protein>
    <recommendedName>
        <fullName evidence="3">EGF-like domain-containing protein</fullName>
    </recommendedName>
</protein>
<dbReference type="AlphaFoldDB" id="A0A914B1J1"/>
<comment type="caution">
    <text evidence="2">Lacks conserved residue(s) required for the propagation of feature annotation.</text>
</comment>
<dbReference type="SUPFAM" id="SSF49899">
    <property type="entry name" value="Concanavalin A-like lectins/glucanases"/>
    <property type="match status" value="4"/>
</dbReference>
<dbReference type="PROSITE" id="PS01186">
    <property type="entry name" value="EGF_2"/>
    <property type="match status" value="1"/>
</dbReference>
<dbReference type="GeneID" id="119739102"/>
<proteinExistence type="predicted"/>
<dbReference type="CDD" id="cd00054">
    <property type="entry name" value="EGF_CA"/>
    <property type="match status" value="1"/>
</dbReference>
<reference evidence="4" key="1">
    <citation type="submission" date="2022-11" db="UniProtKB">
        <authorList>
            <consortium name="EnsemblMetazoa"/>
        </authorList>
    </citation>
    <scope>IDENTIFICATION</scope>
</reference>
<dbReference type="InterPro" id="IPR013320">
    <property type="entry name" value="ConA-like_dom_sf"/>
</dbReference>
<dbReference type="Pfam" id="PF00008">
    <property type="entry name" value="EGF"/>
    <property type="match status" value="1"/>
</dbReference>
<dbReference type="SUPFAM" id="SSF57196">
    <property type="entry name" value="EGF/Laminin"/>
    <property type="match status" value="1"/>
</dbReference>
<sequence>MVDQLKQVKQPDILLPHLNSLLFKHLIVVALPLGFAESGQSLLFAIPLISTLPGYTKISSQTPNDATVAITNGYCDCNPCQNDGTCWTLQDGSYQCLCTFGYEGEQCQNELYPDADYSTLHEVPLIDLFNVLSYENPRENPFYQLAAYYNTLETKFAANLLGSGAEIIEGRIGQYYRLIGAHSWLNPVFNAPGVTCVEQGLAGCDRGLAVSLWVLLEQEALKEEETVLFYSGTNVDEAESPHLGIFIDANKRMKFQVNDGDHVWTVTVSSSSLPLGSWCNLAMTWRPASDLHAYINSYKVGTLDVVPSQRQSTTVPPPSSSPWVVTLGSRGQRSTTSPMAVSDLVIWDRFLYDFERHRFLGVTADELQVLHGADYLWTTDGYLRRDQVALLSQHGIAATGPIAYSSKPAQVPGRDDKGWAMNVDGVSDQWLALGDFADTCVSDPSLCPDGITFALWVKVHRPVSVGDTSFAFIFSTGGQSSRGCALYQHGGNRLRATVADGRREWIVEVKFVSNDDHWVHLAISWRQSLGLVLYIDGNTHGRDRTGHVRLRHHDLDSRLLVGRRNDYLAGFANVTLEWLAIWEHYIEPWEARREMGLVENDQYATATYYWNQQRFISSTFDILANSGGTEGPSGDVTVPYADVVDLSSPGAYLNLGDFMGRCVTDPTKCSTGLSVSLWLRYQHGIKSSKPSIIIRTRDLNGKDQPGFVMFVLDAVLWLGVQSSPGRWFASLEVEHFPNDIWTNVAFTWSEARNLVLYINGFQFTGRINYRFEPKSISPNPTPQLIVGATSTPTPSHPVTFQVHSLAIWESYIERWNINQLLGMSKSELYCFKYGDYCWSFEPTLRLRHPFELSPAGATFTSDRRDQGTALCTDGRSGWISLGDFSAQCPARPSACEHGFIVAMWVKLTEVTSHRRSGYLLSVGAEEQGESGLSLFQSITGIRAKVVDDNLSWETNIKSSWLTFDRWIYLTIKWTGQILVIDIGGEELPTTTHIYASSFHGANTHFKDNTPLMTLGKSIHDNRGFLAACYDDVLLLLPKRAGEDLPYQNSSVQENENQFKLDEPGPETAREECKIIHEADCATTIEELLYVVG</sequence>
<dbReference type="RefSeq" id="XP_038069862.1">
    <property type="nucleotide sequence ID" value="XM_038213934.1"/>
</dbReference>
<keyword evidence="5" id="KW-1185">Reference proteome</keyword>
<keyword evidence="2" id="KW-0245">EGF-like domain</keyword>
<dbReference type="PROSITE" id="PS50026">
    <property type="entry name" value="EGF_3"/>
    <property type="match status" value="1"/>
</dbReference>
<dbReference type="SMART" id="SM00181">
    <property type="entry name" value="EGF"/>
    <property type="match status" value="1"/>
</dbReference>